<name>A0A7C5YXM2_UNCC3</name>
<evidence type="ECO:0000313" key="1">
    <source>
        <dbReference type="EMBL" id="HHR92200.1"/>
    </source>
</evidence>
<sequence length="76" mass="9242">MIKTKLIKEKIKVWEGDYQLFVELENNRVSLLNERGRRDFIFDCGFDRETIKRWKKVVALLNKTVKMLEERLNVKK</sequence>
<gene>
    <name evidence="1" type="ORF">ENL96_01675</name>
</gene>
<reference evidence="1" key="1">
    <citation type="journal article" date="2020" name="mSystems">
        <title>Genome- and Community-Level Interaction Insights into Carbon Utilization and Element Cycling Functions of Hydrothermarchaeota in Hydrothermal Sediment.</title>
        <authorList>
            <person name="Zhou Z."/>
            <person name="Liu Y."/>
            <person name="Xu W."/>
            <person name="Pan J."/>
            <person name="Luo Z.H."/>
            <person name="Li M."/>
        </authorList>
    </citation>
    <scope>NUCLEOTIDE SEQUENCE [LARGE SCALE GENOMIC DNA]</scope>
    <source>
        <strain evidence="1">SpSt-1042</strain>
    </source>
</reference>
<dbReference type="EMBL" id="DRVY01000049">
    <property type="protein sequence ID" value="HHR92200.1"/>
    <property type="molecule type" value="Genomic_DNA"/>
</dbReference>
<accession>A0A7C5YXM2</accession>
<organism evidence="1">
    <name type="scientific">candidate division CPR3 bacterium</name>
    <dbReference type="NCBI Taxonomy" id="2268181"/>
    <lineage>
        <taxon>Bacteria</taxon>
        <taxon>Bacteria division CPR3</taxon>
    </lineage>
</organism>
<proteinExistence type="predicted"/>
<protein>
    <submittedName>
        <fullName evidence="1">Uncharacterized protein</fullName>
    </submittedName>
</protein>
<comment type="caution">
    <text evidence="1">The sequence shown here is derived from an EMBL/GenBank/DDBJ whole genome shotgun (WGS) entry which is preliminary data.</text>
</comment>
<dbReference type="AlphaFoldDB" id="A0A7C5YXM2"/>